<protein>
    <submittedName>
        <fullName evidence="1">Uncharacterized protein</fullName>
    </submittedName>
</protein>
<gene>
    <name evidence="1" type="ORF">L3X38_024729</name>
</gene>
<name>A0AAD4Z6P1_PRUDU</name>
<reference evidence="1 2" key="1">
    <citation type="journal article" date="2022" name="G3 (Bethesda)">
        <title>Whole-genome sequence and methylome profiling of the almond [Prunus dulcis (Mill.) D.A. Webb] cultivar 'Nonpareil'.</title>
        <authorList>
            <person name="D'Amico-Willman K.M."/>
            <person name="Ouma W.Z."/>
            <person name="Meulia T."/>
            <person name="Sideli G.M."/>
            <person name="Gradziel T.M."/>
            <person name="Fresnedo-Ramirez J."/>
        </authorList>
    </citation>
    <scope>NUCLEOTIDE SEQUENCE [LARGE SCALE GENOMIC DNA]</scope>
    <source>
        <strain evidence="1">Clone GOH B32 T37-40</strain>
    </source>
</reference>
<keyword evidence="2" id="KW-1185">Reference proteome</keyword>
<evidence type="ECO:0000313" key="2">
    <source>
        <dbReference type="Proteomes" id="UP001054821"/>
    </source>
</evidence>
<proteinExistence type="predicted"/>
<sequence>MGNLANKLNKAYVGDVKQTLKAISQSKELRVPQVKIGRDKQNILSNNSQNLKNITMKWFVQLVEGKCWFASCCGG</sequence>
<dbReference type="EMBL" id="JAJFAZ020000004">
    <property type="protein sequence ID" value="KAI5334596.1"/>
    <property type="molecule type" value="Genomic_DNA"/>
</dbReference>
<dbReference type="AlphaFoldDB" id="A0AAD4Z6P1"/>
<organism evidence="1 2">
    <name type="scientific">Prunus dulcis</name>
    <name type="common">Almond</name>
    <name type="synonym">Amygdalus dulcis</name>
    <dbReference type="NCBI Taxonomy" id="3755"/>
    <lineage>
        <taxon>Eukaryota</taxon>
        <taxon>Viridiplantae</taxon>
        <taxon>Streptophyta</taxon>
        <taxon>Embryophyta</taxon>
        <taxon>Tracheophyta</taxon>
        <taxon>Spermatophyta</taxon>
        <taxon>Magnoliopsida</taxon>
        <taxon>eudicotyledons</taxon>
        <taxon>Gunneridae</taxon>
        <taxon>Pentapetalae</taxon>
        <taxon>rosids</taxon>
        <taxon>fabids</taxon>
        <taxon>Rosales</taxon>
        <taxon>Rosaceae</taxon>
        <taxon>Amygdaloideae</taxon>
        <taxon>Amygdaleae</taxon>
        <taxon>Prunus</taxon>
    </lineage>
</organism>
<comment type="caution">
    <text evidence="1">The sequence shown here is derived from an EMBL/GenBank/DDBJ whole genome shotgun (WGS) entry which is preliminary data.</text>
</comment>
<dbReference type="Proteomes" id="UP001054821">
    <property type="component" value="Chromosome 4"/>
</dbReference>
<accession>A0AAD4Z6P1</accession>
<evidence type="ECO:0000313" key="1">
    <source>
        <dbReference type="EMBL" id="KAI5334596.1"/>
    </source>
</evidence>